<feature type="compositionally biased region" description="Basic and acidic residues" evidence="2">
    <location>
        <begin position="268"/>
        <end position="277"/>
    </location>
</feature>
<keyword evidence="5" id="KW-1185">Reference proteome</keyword>
<organism evidence="4 5">
    <name type="scientific">Rehmannia glutinosa</name>
    <name type="common">Chinese foxglove</name>
    <dbReference type="NCBI Taxonomy" id="99300"/>
    <lineage>
        <taxon>Eukaryota</taxon>
        <taxon>Viridiplantae</taxon>
        <taxon>Streptophyta</taxon>
        <taxon>Embryophyta</taxon>
        <taxon>Tracheophyta</taxon>
        <taxon>Spermatophyta</taxon>
        <taxon>Magnoliopsida</taxon>
        <taxon>eudicotyledons</taxon>
        <taxon>Gunneridae</taxon>
        <taxon>Pentapetalae</taxon>
        <taxon>asterids</taxon>
        <taxon>lamiids</taxon>
        <taxon>Lamiales</taxon>
        <taxon>Orobanchaceae</taxon>
        <taxon>Rehmannieae</taxon>
        <taxon>Rehmannia</taxon>
    </lineage>
</organism>
<reference evidence="4 5" key="1">
    <citation type="journal article" date="2021" name="Comput. Struct. Biotechnol. J.">
        <title>De novo genome assembly of the potent medicinal plant Rehmannia glutinosa using nanopore technology.</title>
        <authorList>
            <person name="Ma L."/>
            <person name="Dong C."/>
            <person name="Song C."/>
            <person name="Wang X."/>
            <person name="Zheng X."/>
            <person name="Niu Y."/>
            <person name="Chen S."/>
            <person name="Feng W."/>
        </authorList>
    </citation>
    <scope>NUCLEOTIDE SEQUENCE [LARGE SCALE GENOMIC DNA]</scope>
    <source>
        <strain evidence="4">DH-2019</strain>
    </source>
</reference>
<keyword evidence="1" id="KW-0479">Metal-binding</keyword>
<evidence type="ECO:0000259" key="3">
    <source>
        <dbReference type="PROSITE" id="PS50158"/>
    </source>
</evidence>
<gene>
    <name evidence="4" type="ORF">DH2020_009240</name>
</gene>
<evidence type="ECO:0000313" key="5">
    <source>
        <dbReference type="Proteomes" id="UP001318860"/>
    </source>
</evidence>
<feature type="region of interest" description="Disordered" evidence="2">
    <location>
        <begin position="253"/>
        <end position="290"/>
    </location>
</feature>
<dbReference type="Pfam" id="PF14392">
    <property type="entry name" value="zf-CCHC_4"/>
    <property type="match status" value="1"/>
</dbReference>
<dbReference type="InterPro" id="IPR025558">
    <property type="entry name" value="DUF4283"/>
</dbReference>
<protein>
    <recommendedName>
        <fullName evidence="3">CCHC-type domain-containing protein</fullName>
    </recommendedName>
</protein>
<keyword evidence="1" id="KW-0863">Zinc-finger</keyword>
<evidence type="ECO:0000313" key="4">
    <source>
        <dbReference type="EMBL" id="KAK6154992.1"/>
    </source>
</evidence>
<feature type="domain" description="CCHC-type" evidence="3">
    <location>
        <begin position="207"/>
        <end position="220"/>
    </location>
</feature>
<dbReference type="PANTHER" id="PTHR31286">
    <property type="entry name" value="GLYCINE-RICH CELL WALL STRUCTURAL PROTEIN 1.8-LIKE"/>
    <property type="match status" value="1"/>
</dbReference>
<dbReference type="Pfam" id="PF14111">
    <property type="entry name" value="DUF4283"/>
    <property type="match status" value="1"/>
</dbReference>
<dbReference type="EMBL" id="JABTTQ020000005">
    <property type="protein sequence ID" value="KAK6154992.1"/>
    <property type="molecule type" value="Genomic_DNA"/>
</dbReference>
<dbReference type="InterPro" id="IPR001878">
    <property type="entry name" value="Znf_CCHC"/>
</dbReference>
<name>A0ABR0X8Q4_REHGL</name>
<dbReference type="Proteomes" id="UP001318860">
    <property type="component" value="Unassembled WGS sequence"/>
</dbReference>
<keyword evidence="1" id="KW-0862">Zinc</keyword>
<comment type="caution">
    <text evidence="4">The sequence shown here is derived from an EMBL/GenBank/DDBJ whole genome shotgun (WGS) entry which is preliminary data.</text>
</comment>
<dbReference type="PROSITE" id="PS50158">
    <property type="entry name" value="ZF_CCHC"/>
    <property type="match status" value="1"/>
</dbReference>
<dbReference type="InterPro" id="IPR025836">
    <property type="entry name" value="Zn_knuckle_CX2CX4HX4C"/>
</dbReference>
<evidence type="ECO:0000256" key="1">
    <source>
        <dbReference type="PROSITE-ProRule" id="PRU00047"/>
    </source>
</evidence>
<accession>A0ABR0X8Q4</accession>
<sequence>MNKEIIEKLQGFSLSSEEKFEISIDETDIAKSKEECGRSLLGKCFGTKKINFTGLKNTLLKIWQTKDIFVVREIGPNLFQFVFCTQEDKLRVLQGKTWSFDSQYILLREWNDDILAKVDSIHTVELWIQIWNLPYHWMSIETGKKIGSKFGKISDIIIPETGSAKGRHLKLLVEVNLDKPLLRGSKIKLGEEVCWIDFRYENLMSFCFYCGHVGHLERGCQVRKDELKENNFSEGQFGEWLRAVEVFPSRPMNRNIRQHPSQQAVSNRAKEVGKEDTIQETSVNEKGPTKSEKMEANNVVKGIDSYPEGVQAKDFTMKILPCDKENMMGIENSEMVDVAVKAKGRRAPLEEISQNGSCIGIAKSKTHRMVKKITRKGGIGDMDCIPMEVLINIVTGSNSSLLETGSPVVFYLVVCSSGQVSCYGGPSVTTIVPNKSYIRMKKLRDNLKDQSCLMPTKICEGLKSCKCM</sequence>
<dbReference type="PANTHER" id="PTHR31286:SF178">
    <property type="entry name" value="DUF4283 DOMAIN-CONTAINING PROTEIN"/>
    <property type="match status" value="1"/>
</dbReference>
<proteinExistence type="predicted"/>
<dbReference type="InterPro" id="IPR040256">
    <property type="entry name" value="At4g02000-like"/>
</dbReference>
<evidence type="ECO:0000256" key="2">
    <source>
        <dbReference type="SAM" id="MobiDB-lite"/>
    </source>
</evidence>